<dbReference type="OrthoDB" id="10070927at2759"/>
<feature type="coiled-coil region" evidence="3">
    <location>
        <begin position="61"/>
        <end position="88"/>
    </location>
</feature>
<dbReference type="AlphaFoldDB" id="A0A4U0XWS2"/>
<feature type="domain" description="INO80 complex subunit F" evidence="5">
    <location>
        <begin position="57"/>
        <end position="103"/>
    </location>
</feature>
<feature type="region of interest" description="Disordered" evidence="4">
    <location>
        <begin position="110"/>
        <end position="183"/>
    </location>
</feature>
<proteinExistence type="predicted"/>
<dbReference type="GO" id="GO:0005634">
    <property type="term" value="C:nucleus"/>
    <property type="evidence" value="ECO:0007669"/>
    <property type="project" value="UniProtKB-SubCell"/>
</dbReference>
<evidence type="ECO:0000313" key="7">
    <source>
        <dbReference type="Proteomes" id="UP000309340"/>
    </source>
</evidence>
<accession>A0A4U0XWS2</accession>
<keyword evidence="3" id="KW-0175">Coiled coil</keyword>
<feature type="region of interest" description="Disordered" evidence="4">
    <location>
        <begin position="250"/>
        <end position="356"/>
    </location>
</feature>
<keyword evidence="7" id="KW-1185">Reference proteome</keyword>
<evidence type="ECO:0000259" key="5">
    <source>
        <dbReference type="Pfam" id="PF24245"/>
    </source>
</evidence>
<dbReference type="EMBL" id="NAJQ01000054">
    <property type="protein sequence ID" value="TKA81277.1"/>
    <property type="molecule type" value="Genomic_DNA"/>
</dbReference>
<name>A0A4U0XWS2_9PEZI</name>
<feature type="compositionally biased region" description="Basic and acidic residues" evidence="4">
    <location>
        <begin position="314"/>
        <end position="342"/>
    </location>
</feature>
<comment type="caution">
    <text evidence="6">The sequence shown here is derived from an EMBL/GenBank/DDBJ whole genome shotgun (WGS) entry which is preliminary data.</text>
</comment>
<dbReference type="Proteomes" id="UP000309340">
    <property type="component" value="Unassembled WGS sequence"/>
</dbReference>
<comment type="subcellular location">
    <subcellularLocation>
        <location evidence="1">Nucleus</location>
    </subcellularLocation>
</comment>
<gene>
    <name evidence="6" type="ORF">B0A55_02870</name>
</gene>
<feature type="compositionally biased region" description="Basic residues" evidence="4">
    <location>
        <begin position="148"/>
        <end position="165"/>
    </location>
</feature>
<dbReference type="STRING" id="329884.A0A4U0XWS2"/>
<sequence>MAGGEAWRWQHHFLQRMRDLHMNANATMGGTLDPTAHPLFNNQTQGTPLAPSVEKAYYRKCIELKRRLNEVEAANDEAKIKRVRLDRAIMKMRLERAFLLEQLSKRMDVNVDGSEGSGDEGPAVVSPSSRLQHQHPHQPEPPPERPHRDKRRRPERPLAPHHHPSNSHSHQQPPPLQPSPSHAMQAYPLASLQRLPSNAVPKYMVPSPTGEMMAANAVMPEGHLLWLPPAQLAAIPPQHGVPLVPVPSTPGYGPPQHGSPYGAPVGMPGATAPGGQPNGHQGFDGAADEREPPPQADINRTERATGEALSAEPTIREEANGEHRVVAENDGAARDTRDERGAVRAAGGGGFNAINH</sequence>
<evidence type="ECO:0000313" key="6">
    <source>
        <dbReference type="EMBL" id="TKA81277.1"/>
    </source>
</evidence>
<reference evidence="6 7" key="1">
    <citation type="submission" date="2017-03" db="EMBL/GenBank/DDBJ databases">
        <title>Genomes of endolithic fungi from Antarctica.</title>
        <authorList>
            <person name="Coleine C."/>
            <person name="Masonjones S."/>
            <person name="Stajich J.E."/>
        </authorList>
    </citation>
    <scope>NUCLEOTIDE SEQUENCE [LARGE SCALE GENOMIC DNA]</scope>
    <source>
        <strain evidence="6 7">CCFEE 5184</strain>
    </source>
</reference>
<dbReference type="Pfam" id="PF24245">
    <property type="entry name" value="INO80F"/>
    <property type="match status" value="1"/>
</dbReference>
<evidence type="ECO:0000256" key="2">
    <source>
        <dbReference type="ARBA" id="ARBA00023242"/>
    </source>
</evidence>
<keyword evidence="2" id="KW-0539">Nucleus</keyword>
<feature type="compositionally biased region" description="Gly residues" evidence="4">
    <location>
        <begin position="346"/>
        <end position="356"/>
    </location>
</feature>
<organism evidence="6 7">
    <name type="scientific">Friedmanniomyces simplex</name>
    <dbReference type="NCBI Taxonomy" id="329884"/>
    <lineage>
        <taxon>Eukaryota</taxon>
        <taxon>Fungi</taxon>
        <taxon>Dikarya</taxon>
        <taxon>Ascomycota</taxon>
        <taxon>Pezizomycotina</taxon>
        <taxon>Dothideomycetes</taxon>
        <taxon>Dothideomycetidae</taxon>
        <taxon>Mycosphaerellales</taxon>
        <taxon>Teratosphaeriaceae</taxon>
        <taxon>Friedmanniomyces</taxon>
    </lineage>
</organism>
<evidence type="ECO:0000256" key="4">
    <source>
        <dbReference type="SAM" id="MobiDB-lite"/>
    </source>
</evidence>
<evidence type="ECO:0000256" key="3">
    <source>
        <dbReference type="SAM" id="Coils"/>
    </source>
</evidence>
<evidence type="ECO:0000256" key="1">
    <source>
        <dbReference type="ARBA" id="ARBA00004123"/>
    </source>
</evidence>
<dbReference type="InterPro" id="IPR056513">
    <property type="entry name" value="INO80F"/>
</dbReference>
<protein>
    <recommendedName>
        <fullName evidence="5">INO80 complex subunit F domain-containing protein</fullName>
    </recommendedName>
</protein>